<proteinExistence type="inferred from homology"/>
<keyword evidence="4" id="KW-0949">S-adenosyl-L-methionine</keyword>
<evidence type="ECO:0000256" key="3">
    <source>
        <dbReference type="ARBA" id="ARBA00022679"/>
    </source>
</evidence>
<protein>
    <submittedName>
        <fullName evidence="7">Cyclopropane-fatty-acyl-phospholipid synthase</fullName>
        <ecNumber evidence="7">2.1.1.79</ecNumber>
    </submittedName>
</protein>
<evidence type="ECO:0000256" key="2">
    <source>
        <dbReference type="ARBA" id="ARBA00022603"/>
    </source>
</evidence>
<dbReference type="PANTHER" id="PTHR43667">
    <property type="entry name" value="CYCLOPROPANE-FATTY-ACYL-PHOSPHOLIPID SYNTHASE"/>
    <property type="match status" value="1"/>
</dbReference>
<sequence>MASINKATNASSALINAGSANRIADKQARTSLLQRMARKVVMGALRDLKTGHLVIEELGRRNSFGDAAAQLHGVIHVHHPDFYVALLMTGTVGAGEAYMQGHWSSPDLVAVVRVMSANLDTTNGLDSGWTNIKHIALKGFHWLRENSRAGSRKNIAAHYDLGNDFFKLFLDPSMMYSAAIFETPDASLAQASFAKLDRICRRLQLSEQDHLLEIGTGWGGMAIHAAKHFGCRVTTTTISKEQYAYAKAWVQREGLEDRVTLLLEDYRDLTGQYDKLVSIEMIEAVGHKYYPTYFSACSKLLKPQGLMLIQAITIPDQRFDFANRNVDFIQRYIFPGGALPSISVIGDCLRNHTDMQMVGLEEIGQHYAETLAQWRTRFWDEIDRVRACGFDEVFVRMWDFYLCYCEGGFRERAIGTAQILMAKPNAKAVPPLLPLR</sequence>
<dbReference type="SUPFAM" id="SSF53335">
    <property type="entry name" value="S-adenosyl-L-methionine-dependent methyltransferases"/>
    <property type="match status" value="1"/>
</dbReference>
<evidence type="ECO:0000256" key="1">
    <source>
        <dbReference type="ARBA" id="ARBA00010815"/>
    </source>
</evidence>
<evidence type="ECO:0000256" key="5">
    <source>
        <dbReference type="ARBA" id="ARBA00023098"/>
    </source>
</evidence>
<accession>A0A839UNA3</accession>
<dbReference type="InterPro" id="IPR003333">
    <property type="entry name" value="CMAS"/>
</dbReference>
<dbReference type="PIRSF" id="PIRSF003085">
    <property type="entry name" value="CMAS"/>
    <property type="match status" value="1"/>
</dbReference>
<feature type="active site" evidence="6">
    <location>
        <position position="405"/>
    </location>
</feature>
<keyword evidence="8" id="KW-1185">Reference proteome</keyword>
<dbReference type="Gene3D" id="3.40.50.150">
    <property type="entry name" value="Vaccinia Virus protein VP39"/>
    <property type="match status" value="1"/>
</dbReference>
<dbReference type="GO" id="GO:0008610">
    <property type="term" value="P:lipid biosynthetic process"/>
    <property type="evidence" value="ECO:0007669"/>
    <property type="project" value="InterPro"/>
</dbReference>
<dbReference type="Proteomes" id="UP000559987">
    <property type="component" value="Unassembled WGS sequence"/>
</dbReference>
<evidence type="ECO:0000313" key="7">
    <source>
        <dbReference type="EMBL" id="MBB3169322.1"/>
    </source>
</evidence>
<organism evidence="7 8">
    <name type="scientific">Simiduia aestuariiviva</name>
    <dbReference type="NCBI Taxonomy" id="1510459"/>
    <lineage>
        <taxon>Bacteria</taxon>
        <taxon>Pseudomonadati</taxon>
        <taxon>Pseudomonadota</taxon>
        <taxon>Gammaproteobacteria</taxon>
        <taxon>Cellvibrionales</taxon>
        <taxon>Cellvibrionaceae</taxon>
        <taxon>Simiduia</taxon>
    </lineage>
</organism>
<name>A0A839UNA3_9GAMM</name>
<keyword evidence="2 7" id="KW-0489">Methyltransferase</keyword>
<keyword evidence="5" id="KW-0443">Lipid metabolism</keyword>
<dbReference type="InterPro" id="IPR050723">
    <property type="entry name" value="CFA/CMAS"/>
</dbReference>
<keyword evidence="3 7" id="KW-0808">Transferase</keyword>
<gene>
    <name evidence="7" type="ORF">FHS30_002530</name>
</gene>
<dbReference type="EC" id="2.1.1.79" evidence="7"/>
<evidence type="ECO:0000256" key="4">
    <source>
        <dbReference type="ARBA" id="ARBA00022691"/>
    </source>
</evidence>
<comment type="caution">
    <text evidence="7">The sequence shown here is derived from an EMBL/GenBank/DDBJ whole genome shotgun (WGS) entry which is preliminary data.</text>
</comment>
<dbReference type="CDD" id="cd02440">
    <property type="entry name" value="AdoMet_MTases"/>
    <property type="match status" value="1"/>
</dbReference>
<dbReference type="AlphaFoldDB" id="A0A839UNA3"/>
<dbReference type="PANTHER" id="PTHR43667:SF2">
    <property type="entry name" value="FATTY ACID C-METHYL TRANSFERASE"/>
    <property type="match status" value="1"/>
</dbReference>
<evidence type="ECO:0000256" key="6">
    <source>
        <dbReference type="PIRSR" id="PIRSR003085-1"/>
    </source>
</evidence>
<reference evidence="7 8" key="1">
    <citation type="submission" date="2020-08" db="EMBL/GenBank/DDBJ databases">
        <title>Genomic Encyclopedia of Type Strains, Phase III (KMG-III): the genomes of soil and plant-associated and newly described type strains.</title>
        <authorList>
            <person name="Whitman W."/>
        </authorList>
    </citation>
    <scope>NUCLEOTIDE SEQUENCE [LARGE SCALE GENOMIC DNA]</scope>
    <source>
        <strain evidence="7 8">CECT 8571</strain>
    </source>
</reference>
<comment type="similarity">
    <text evidence="1">Belongs to the CFA/CMAS family.</text>
</comment>
<evidence type="ECO:0000313" key="8">
    <source>
        <dbReference type="Proteomes" id="UP000559987"/>
    </source>
</evidence>
<dbReference type="GO" id="GO:0032259">
    <property type="term" value="P:methylation"/>
    <property type="evidence" value="ECO:0007669"/>
    <property type="project" value="UniProtKB-KW"/>
</dbReference>
<dbReference type="EMBL" id="JACHXZ010000003">
    <property type="protein sequence ID" value="MBB3169322.1"/>
    <property type="molecule type" value="Genomic_DNA"/>
</dbReference>
<dbReference type="GO" id="GO:0008825">
    <property type="term" value="F:cyclopropane-fatty-acyl-phospholipid synthase activity"/>
    <property type="evidence" value="ECO:0007669"/>
    <property type="project" value="UniProtKB-EC"/>
</dbReference>
<dbReference type="InterPro" id="IPR029063">
    <property type="entry name" value="SAM-dependent_MTases_sf"/>
</dbReference>
<dbReference type="Pfam" id="PF02353">
    <property type="entry name" value="CMAS"/>
    <property type="match status" value="1"/>
</dbReference>